<dbReference type="Pfam" id="PF00512">
    <property type="entry name" value="HisKA"/>
    <property type="match status" value="1"/>
</dbReference>
<proteinExistence type="predicted"/>
<feature type="transmembrane region" description="Helical" evidence="15">
    <location>
        <begin position="12"/>
        <end position="31"/>
    </location>
</feature>
<evidence type="ECO:0000256" key="8">
    <source>
        <dbReference type="ARBA" id="ARBA00022741"/>
    </source>
</evidence>
<dbReference type="InterPro" id="IPR050351">
    <property type="entry name" value="BphY/WalK/GraS-like"/>
</dbReference>
<dbReference type="EMBL" id="JAHKKG010000004">
    <property type="protein sequence ID" value="MBU2664826.1"/>
    <property type="molecule type" value="Genomic_DNA"/>
</dbReference>
<dbReference type="SMART" id="SM00091">
    <property type="entry name" value="PAS"/>
    <property type="match status" value="1"/>
</dbReference>
<keyword evidence="5" id="KW-0597">Phosphoprotein</keyword>
<organism evidence="19 20">
    <name type="scientific">Paractinoplanes bogorensis</name>
    <dbReference type="NCBI Taxonomy" id="1610840"/>
    <lineage>
        <taxon>Bacteria</taxon>
        <taxon>Bacillati</taxon>
        <taxon>Actinomycetota</taxon>
        <taxon>Actinomycetes</taxon>
        <taxon>Micromonosporales</taxon>
        <taxon>Micromonosporaceae</taxon>
        <taxon>Paractinoplanes</taxon>
    </lineage>
</organism>
<evidence type="ECO:0000256" key="15">
    <source>
        <dbReference type="SAM" id="Phobius"/>
    </source>
</evidence>
<dbReference type="PRINTS" id="PR00344">
    <property type="entry name" value="BCTRLSENSOR"/>
</dbReference>
<evidence type="ECO:0000256" key="9">
    <source>
        <dbReference type="ARBA" id="ARBA00022777"/>
    </source>
</evidence>
<dbReference type="InterPro" id="IPR005467">
    <property type="entry name" value="His_kinase_dom"/>
</dbReference>
<dbReference type="EC" id="2.7.13.3" evidence="4"/>
<dbReference type="PANTHER" id="PTHR42878:SF7">
    <property type="entry name" value="SENSOR HISTIDINE KINASE GLRK"/>
    <property type="match status" value="1"/>
</dbReference>
<dbReference type="CDD" id="cd18774">
    <property type="entry name" value="PDC2_HK_sensor"/>
    <property type="match status" value="1"/>
</dbReference>
<evidence type="ECO:0000256" key="1">
    <source>
        <dbReference type="ARBA" id="ARBA00000085"/>
    </source>
</evidence>
<evidence type="ECO:0000313" key="20">
    <source>
        <dbReference type="Proteomes" id="UP001519654"/>
    </source>
</evidence>
<evidence type="ECO:0000256" key="12">
    <source>
        <dbReference type="ARBA" id="ARBA00023012"/>
    </source>
</evidence>
<evidence type="ECO:0000256" key="10">
    <source>
        <dbReference type="ARBA" id="ARBA00022840"/>
    </source>
</evidence>
<dbReference type="InterPro" id="IPR035965">
    <property type="entry name" value="PAS-like_dom_sf"/>
</dbReference>
<evidence type="ECO:0000256" key="3">
    <source>
        <dbReference type="ARBA" id="ARBA00004236"/>
    </source>
</evidence>
<keyword evidence="6" id="KW-0808">Transferase</keyword>
<keyword evidence="10" id="KW-0067">ATP-binding</keyword>
<dbReference type="InterPro" id="IPR003661">
    <property type="entry name" value="HisK_dim/P_dom"/>
</dbReference>
<dbReference type="SUPFAM" id="SSF55874">
    <property type="entry name" value="ATPase domain of HSP90 chaperone/DNA topoisomerase II/histidine kinase"/>
    <property type="match status" value="1"/>
</dbReference>
<dbReference type="InterPro" id="IPR003594">
    <property type="entry name" value="HATPase_dom"/>
</dbReference>
<evidence type="ECO:0000256" key="5">
    <source>
        <dbReference type="ARBA" id="ARBA00022553"/>
    </source>
</evidence>
<dbReference type="SMART" id="SM00086">
    <property type="entry name" value="PAC"/>
    <property type="match status" value="1"/>
</dbReference>
<comment type="caution">
    <text evidence="19">The sequence shown here is derived from an EMBL/GenBank/DDBJ whole genome shotgun (WGS) entry which is preliminary data.</text>
</comment>
<reference evidence="19 20" key="1">
    <citation type="submission" date="2021-06" db="EMBL/GenBank/DDBJ databases">
        <title>Actinoplanes lichenicola sp. nov., and Actinoplanes ovalisporus sp. nov., isolated from lichen in Thailand.</title>
        <authorList>
            <person name="Saeng-In P."/>
            <person name="Kanchanasin P."/>
            <person name="Yuki M."/>
            <person name="Kudo T."/>
            <person name="Ohkuma M."/>
            <person name="Phongsopitanun W."/>
            <person name="Tanasupawat S."/>
        </authorList>
    </citation>
    <scope>NUCLEOTIDE SEQUENCE [LARGE SCALE GENOMIC DNA]</scope>
    <source>
        <strain evidence="19 20">NBRC 110975</strain>
    </source>
</reference>
<feature type="domain" description="PAC" evidence="18">
    <location>
        <begin position="380"/>
        <end position="432"/>
    </location>
</feature>
<dbReference type="PROSITE" id="PS50113">
    <property type="entry name" value="PAC"/>
    <property type="match status" value="1"/>
</dbReference>
<accession>A0ABS5YMY5</accession>
<evidence type="ECO:0000259" key="18">
    <source>
        <dbReference type="PROSITE" id="PS50113"/>
    </source>
</evidence>
<keyword evidence="9" id="KW-0418">Kinase</keyword>
<feature type="domain" description="Histidine kinase" evidence="16">
    <location>
        <begin position="457"/>
        <end position="670"/>
    </location>
</feature>
<dbReference type="CDD" id="cd00130">
    <property type="entry name" value="PAS"/>
    <property type="match status" value="1"/>
</dbReference>
<evidence type="ECO:0000259" key="17">
    <source>
        <dbReference type="PROSITE" id="PS50112"/>
    </source>
</evidence>
<evidence type="ECO:0000256" key="6">
    <source>
        <dbReference type="ARBA" id="ARBA00022679"/>
    </source>
</evidence>
<dbReference type="RefSeq" id="WP_215787781.1">
    <property type="nucleotide sequence ID" value="NZ_JAHKKG010000004.1"/>
</dbReference>
<dbReference type="Proteomes" id="UP001519654">
    <property type="component" value="Unassembled WGS sequence"/>
</dbReference>
<sequence>MRGLREWWRPAVVPLGVWLLLVVVGSGVLLWQQDNSRQAVAERFDHGVGTLGDFMNGVATEVLMREQVQAQASLADPVVDARDFERAVDGFGYSNAVLLDSQGRVLQIAPSDPGKIGRDISVRYEHLRTALQGRPAVSGAVASAARNIPVVAFAVPFDTSAGRRVFSGAIPIRASPLASYFTSALSLDGARVQMVDTSGNVVATTEPFAGGSPTLADQDPALAGALTRDSGGRYQADGGWWRYSSVAVQGTPWRLSATVPEDVLFGSLHNTEIAGRAALGGAAAVGLAVVIIAGRARRNRRDLLLSERSFRKVFDGSRIGMLLADTQGRCLRVNPAASQIFGRAAEDVVGRLMSDLTHPDDADLAAGPMRDCLAGRIDGFDLDKRYLRPDGEVVEASITSAVLRDEEDRPQYFATQIIDVTERNALERASATAQAELAQRAEELQDANTHLADVMAMLSHDVRQPLAKIVGLGGLVVEEWAGLPEHTKVNYVQRMTAAGHRANDLVTDILMLAQFDAGAMLARPVRVDVSHATREAVKAHHISSGTPITVIAPDETTGLADPGQLTLILGNLLTNASKYGKPPIEVRVVNAEEQVSIRVADRGEGVPPDFVPHLFDRFARAGSGVATTTAGTGLGLYLVRQLAQAGGLDVSYEPNHPHGAVFTVSVPRAAPGPRVREPEAEFAT</sequence>
<protein>
    <recommendedName>
        <fullName evidence="14">Sensor-like histidine kinase SenX3</fullName>
        <ecNumber evidence="4">2.7.13.3</ecNumber>
    </recommendedName>
</protein>
<keyword evidence="11 15" id="KW-1133">Transmembrane helix</keyword>
<dbReference type="Gene3D" id="3.30.565.10">
    <property type="entry name" value="Histidine kinase-like ATPase, C-terminal domain"/>
    <property type="match status" value="1"/>
</dbReference>
<evidence type="ECO:0000256" key="2">
    <source>
        <dbReference type="ARBA" id="ARBA00004141"/>
    </source>
</evidence>
<evidence type="ECO:0000256" key="14">
    <source>
        <dbReference type="ARBA" id="ARBA00039401"/>
    </source>
</evidence>
<dbReference type="InterPro" id="IPR036097">
    <property type="entry name" value="HisK_dim/P_sf"/>
</dbReference>
<gene>
    <name evidence="19" type="ORF">KOI35_15090</name>
</gene>
<dbReference type="PANTHER" id="PTHR42878">
    <property type="entry name" value="TWO-COMPONENT HISTIDINE KINASE"/>
    <property type="match status" value="1"/>
</dbReference>
<dbReference type="PROSITE" id="PS50112">
    <property type="entry name" value="PAS"/>
    <property type="match status" value="1"/>
</dbReference>
<keyword evidence="20" id="KW-1185">Reference proteome</keyword>
<name>A0ABS5YMY5_9ACTN</name>
<dbReference type="PROSITE" id="PS50109">
    <property type="entry name" value="HIS_KIN"/>
    <property type="match status" value="1"/>
</dbReference>
<evidence type="ECO:0000313" key="19">
    <source>
        <dbReference type="EMBL" id="MBU2664826.1"/>
    </source>
</evidence>
<evidence type="ECO:0000259" key="16">
    <source>
        <dbReference type="PROSITE" id="PS50109"/>
    </source>
</evidence>
<evidence type="ECO:0000256" key="4">
    <source>
        <dbReference type="ARBA" id="ARBA00012438"/>
    </source>
</evidence>
<keyword evidence="13 15" id="KW-0472">Membrane</keyword>
<comment type="subcellular location">
    <subcellularLocation>
        <location evidence="3">Cell membrane</location>
    </subcellularLocation>
    <subcellularLocation>
        <location evidence="2">Membrane</location>
        <topology evidence="2">Multi-pass membrane protein</topology>
    </subcellularLocation>
</comment>
<keyword evidence="12" id="KW-0902">Two-component regulatory system</keyword>
<dbReference type="SUPFAM" id="SSF55785">
    <property type="entry name" value="PYP-like sensor domain (PAS domain)"/>
    <property type="match status" value="1"/>
</dbReference>
<dbReference type="InterPro" id="IPR000014">
    <property type="entry name" value="PAS"/>
</dbReference>
<dbReference type="Pfam" id="PF00989">
    <property type="entry name" value="PAS"/>
    <property type="match status" value="1"/>
</dbReference>
<dbReference type="Gene3D" id="1.10.287.130">
    <property type="match status" value="1"/>
</dbReference>
<dbReference type="Gene3D" id="3.30.450.20">
    <property type="entry name" value="PAS domain"/>
    <property type="match status" value="2"/>
</dbReference>
<evidence type="ECO:0000256" key="13">
    <source>
        <dbReference type="ARBA" id="ARBA00023136"/>
    </source>
</evidence>
<dbReference type="Pfam" id="PF02518">
    <property type="entry name" value="HATPase_c"/>
    <property type="match status" value="1"/>
</dbReference>
<feature type="domain" description="PAS" evidence="17">
    <location>
        <begin position="306"/>
        <end position="376"/>
    </location>
</feature>
<comment type="catalytic activity">
    <reaction evidence="1">
        <text>ATP + protein L-histidine = ADP + protein N-phospho-L-histidine.</text>
        <dbReference type="EC" id="2.7.13.3"/>
    </reaction>
</comment>
<dbReference type="InterPro" id="IPR004358">
    <property type="entry name" value="Sig_transdc_His_kin-like_C"/>
</dbReference>
<evidence type="ECO:0000256" key="11">
    <source>
        <dbReference type="ARBA" id="ARBA00022989"/>
    </source>
</evidence>
<dbReference type="SMART" id="SM00388">
    <property type="entry name" value="HisKA"/>
    <property type="match status" value="1"/>
</dbReference>
<dbReference type="InterPro" id="IPR000700">
    <property type="entry name" value="PAS-assoc_C"/>
</dbReference>
<dbReference type="InterPro" id="IPR001610">
    <property type="entry name" value="PAC"/>
</dbReference>
<dbReference type="InterPro" id="IPR013767">
    <property type="entry name" value="PAS_fold"/>
</dbReference>
<dbReference type="InterPro" id="IPR036890">
    <property type="entry name" value="HATPase_C_sf"/>
</dbReference>
<keyword evidence="8" id="KW-0547">Nucleotide-binding</keyword>
<evidence type="ECO:0000256" key="7">
    <source>
        <dbReference type="ARBA" id="ARBA00022692"/>
    </source>
</evidence>
<dbReference type="SUPFAM" id="SSF47384">
    <property type="entry name" value="Homodimeric domain of signal transducing histidine kinase"/>
    <property type="match status" value="1"/>
</dbReference>
<keyword evidence="7 15" id="KW-0812">Transmembrane</keyword>
<dbReference type="CDD" id="cd00082">
    <property type="entry name" value="HisKA"/>
    <property type="match status" value="1"/>
</dbReference>
<dbReference type="SMART" id="SM00387">
    <property type="entry name" value="HATPase_c"/>
    <property type="match status" value="1"/>
</dbReference>
<dbReference type="NCBIfam" id="TIGR00229">
    <property type="entry name" value="sensory_box"/>
    <property type="match status" value="1"/>
</dbReference>